<dbReference type="PATRIC" id="fig|1454004.3.peg.3703"/>
<dbReference type="eggNOG" id="ENOG5033JIB">
    <property type="taxonomic scope" value="Bacteria"/>
</dbReference>
<dbReference type="Proteomes" id="UP000022141">
    <property type="component" value="Unassembled WGS sequence"/>
</dbReference>
<keyword evidence="1" id="KW-0732">Signal</keyword>
<name>A0A011R258_ACCRE</name>
<evidence type="ECO:0000256" key="1">
    <source>
        <dbReference type="SAM" id="SignalP"/>
    </source>
</evidence>
<dbReference type="AlphaFoldDB" id="A0A011R258"/>
<comment type="caution">
    <text evidence="2">The sequence shown here is derived from an EMBL/GenBank/DDBJ whole genome shotgun (WGS) entry which is preliminary data.</text>
</comment>
<organism evidence="2 3">
    <name type="scientific">Accumulibacter regalis</name>
    <dbReference type="NCBI Taxonomy" id="522306"/>
    <lineage>
        <taxon>Bacteria</taxon>
        <taxon>Pseudomonadati</taxon>
        <taxon>Pseudomonadota</taxon>
        <taxon>Betaproteobacteria</taxon>
        <taxon>Candidatus Accumulibacter</taxon>
    </lineage>
</organism>
<keyword evidence="3" id="KW-1185">Reference proteome</keyword>
<dbReference type="EMBL" id="JEMY01000057">
    <property type="protein sequence ID" value="EXI85279.1"/>
    <property type="molecule type" value="Genomic_DNA"/>
</dbReference>
<proteinExistence type="predicted"/>
<accession>A0A011R258</accession>
<evidence type="ECO:0000313" key="3">
    <source>
        <dbReference type="Proteomes" id="UP000022141"/>
    </source>
</evidence>
<gene>
    <name evidence="2" type="ORF">AW11_03602</name>
</gene>
<feature type="signal peptide" evidence="1">
    <location>
        <begin position="1"/>
        <end position="30"/>
    </location>
</feature>
<dbReference type="STRING" id="1454004.AW11_03602"/>
<evidence type="ECO:0000313" key="2">
    <source>
        <dbReference type="EMBL" id="EXI85279.1"/>
    </source>
</evidence>
<protein>
    <recommendedName>
        <fullName evidence="4">Flagella basal body P-ring formation protein FlgA</fullName>
    </recommendedName>
</protein>
<feature type="chain" id="PRO_5001463467" description="Flagella basal body P-ring formation protein FlgA" evidence="1">
    <location>
        <begin position="31"/>
        <end position="155"/>
    </location>
</feature>
<sequence length="155" mass="16791">MTEFLRPARLAAPAVCAALLLVAPCPQAGADEEALGRLFFTPERRQQLDRQREMNLLDQQQLPADPTLTIDGVVTRSSGRRTAWVNGHPQHENEWLNDLTVTPRHGDPGKVLLELSDSPAARARVGQTVNRNSGVASDLLNGGRISIHSTATGAK</sequence>
<evidence type="ECO:0008006" key="4">
    <source>
        <dbReference type="Google" id="ProtNLM"/>
    </source>
</evidence>
<reference evidence="2" key="1">
    <citation type="submission" date="2014-02" db="EMBL/GenBank/DDBJ databases">
        <title>Expanding our view of genomic diversity in Candidatus Accumulibacter clades.</title>
        <authorList>
            <person name="Skennerton C.T."/>
            <person name="Barr J.J."/>
            <person name="Slater F.R."/>
            <person name="Bond P.L."/>
            <person name="Tyson G.W."/>
        </authorList>
    </citation>
    <scope>NUCLEOTIDE SEQUENCE [LARGE SCALE GENOMIC DNA]</scope>
</reference>